<dbReference type="UniLectin" id="A0A2Z5V8U8"/>
<organism evidence="3">
    <name type="scientific">Pteria penguin</name>
    <name type="common">Winged pearl oyster</name>
    <name type="synonym">Magnavicula penguin</name>
    <dbReference type="NCBI Taxonomy" id="113549"/>
    <lineage>
        <taxon>Eukaryota</taxon>
        <taxon>Metazoa</taxon>
        <taxon>Spiralia</taxon>
        <taxon>Lophotrochozoa</taxon>
        <taxon>Mollusca</taxon>
        <taxon>Bivalvia</taxon>
        <taxon>Autobranchia</taxon>
        <taxon>Pteriomorphia</taxon>
        <taxon>Pterioida</taxon>
        <taxon>Pterioidea</taxon>
        <taxon>Pteriidae</taxon>
        <taxon>Pteria</taxon>
    </lineage>
</organism>
<dbReference type="GO" id="GO:0030246">
    <property type="term" value="F:carbohydrate binding"/>
    <property type="evidence" value="ECO:0007669"/>
    <property type="project" value="UniProtKB-KW"/>
</dbReference>
<feature type="disulfide bond" description="Interchain" evidence="4 5">
    <location>
        <position position="161"/>
    </location>
</feature>
<keyword evidence="4 5" id="KW-0002">3D-structure</keyword>
<feature type="disulfide bond" evidence="4 5">
    <location>
        <begin position="78"/>
        <end position="150"/>
    </location>
</feature>
<sequence length="161" mass="17670" precursor="true">MISGLYLVVAVILPNAVLSQVASEYLGGPGGDAFDDKALAQNGDITRIEMQCTDVATYIKLRYGKVDSRQWGWANENCIQWSKKGVKVVHELSSGEYITSAIVTYGKYVQSITFKTNKRTLPRCGTSATEKSVTVLIPGGLKYISGRWGCRIDGLRFHAKC</sequence>
<dbReference type="SMART" id="SM00915">
    <property type="entry name" value="Jacalin"/>
    <property type="match status" value="1"/>
</dbReference>
<dbReference type="SMR" id="A0A2Z5V8U8"/>
<keyword evidence="3" id="KW-0430">Lectin</keyword>
<gene>
    <name evidence="3" type="primary">PPL3-b</name>
</gene>
<accession>A0A2Z5V8U8</accession>
<keyword evidence="4 5" id="KW-0873">Pyrrolidone carboxylic acid</keyword>
<keyword evidence="1" id="KW-0732">Signal</keyword>
<dbReference type="InterPro" id="IPR001229">
    <property type="entry name" value="Jacalin-like_lectin_dom"/>
</dbReference>
<name>A0A2Z5V8U8_PTEPN</name>
<dbReference type="PDBsum" id="5YRM"/>
<dbReference type="AlphaFoldDB" id="A0A2Z5V8U8"/>
<dbReference type="PDB" id="5YRK">
    <property type="method" value="X-ray"/>
    <property type="resolution" value="1.35 A"/>
    <property type="chains" value="A/B=20-161"/>
</dbReference>
<reference evidence="3" key="1">
    <citation type="submission" date="2017-11" db="EMBL/GenBank/DDBJ databases">
        <title>Jacalin-related lectins from Pteria penguin mabe pearl shell.</title>
        <authorList>
            <person name="Ogawa T."/>
            <person name="Naganuma T."/>
        </authorList>
    </citation>
    <scope>NUCLEOTIDE SEQUENCE</scope>
    <source>
        <tissue evidence="3">Mantle</tissue>
    </source>
</reference>
<dbReference type="PDBsum" id="5YRL"/>
<dbReference type="PDB" id="5YRL">
    <property type="method" value="X-ray"/>
    <property type="resolution" value="2.10 A"/>
    <property type="chains" value="A/B=20-161"/>
</dbReference>
<feature type="modified residue" description="Pyrrolidone carboxylic acid" evidence="4 5">
    <location>
        <position position="20"/>
    </location>
</feature>
<dbReference type="PDB" id="5YRI">
    <property type="method" value="X-ray"/>
    <property type="resolution" value="1.65 A"/>
    <property type="chains" value="B=20-161"/>
</dbReference>
<feature type="disulfide bond" evidence="4 5">
    <location>
        <begin position="52"/>
        <end position="124"/>
    </location>
</feature>
<evidence type="ECO:0000256" key="1">
    <source>
        <dbReference type="SAM" id="SignalP"/>
    </source>
</evidence>
<dbReference type="PDBsum" id="5YRJ"/>
<dbReference type="SUPFAM" id="SSF51101">
    <property type="entry name" value="Mannose-binding lectins"/>
    <property type="match status" value="1"/>
</dbReference>
<dbReference type="InterPro" id="IPR036404">
    <property type="entry name" value="Jacalin-like_lectin_dom_sf"/>
</dbReference>
<dbReference type="PDB" id="5YRM">
    <property type="method" value="X-ray"/>
    <property type="resolution" value="1.50 A"/>
    <property type="chains" value="A/B=20-161"/>
</dbReference>
<dbReference type="Gene3D" id="2.100.10.30">
    <property type="entry name" value="Jacalin-like lectin domain"/>
    <property type="match status" value="1"/>
</dbReference>
<dbReference type="EMBL" id="LC334154">
    <property type="protein sequence ID" value="BBB21760.1"/>
    <property type="molecule type" value="mRNA"/>
</dbReference>
<feature type="signal peptide" evidence="1">
    <location>
        <begin position="1"/>
        <end position="19"/>
    </location>
</feature>
<evidence type="ECO:0000313" key="3">
    <source>
        <dbReference type="EMBL" id="BBB21760.1"/>
    </source>
</evidence>
<evidence type="ECO:0007829" key="4">
    <source>
        <dbReference type="PDB" id="5YRH"/>
    </source>
</evidence>
<dbReference type="PDBsum" id="5YRI"/>
<dbReference type="PROSITE" id="PS51752">
    <property type="entry name" value="JACALIN_LECTIN"/>
    <property type="match status" value="1"/>
</dbReference>
<evidence type="ECO:0000259" key="2">
    <source>
        <dbReference type="PROSITE" id="PS51752"/>
    </source>
</evidence>
<reference evidence="4 5" key="2">
    <citation type="journal article" date="2018" name="Proteins">
        <title>Structures of jacalin-related lectin PPL3 regulating pearl shell biomineralization.</title>
        <authorList>
            <person name="Nakae S."/>
            <person name="Shionyu M."/>
            <person name="Ogawa T."/>
            <person name="Shirai T."/>
        </authorList>
    </citation>
    <scope>X-RAY CRYSTALLOGRAPHY (1.20 ANGSTROMS) OF 20-161</scope>
    <scope>PYRROLIDONE CARBOXYLIC ACID AT GLN-20</scope>
    <scope>DISULFIDE BONDS</scope>
</reference>
<evidence type="ECO:0007829" key="5">
    <source>
        <dbReference type="PDB" id="5YRI"/>
    </source>
</evidence>
<dbReference type="PDB" id="5YRJ">
    <property type="method" value="X-ray"/>
    <property type="resolution" value="1.80 A"/>
    <property type="chains" value="B=20-161"/>
</dbReference>
<protein>
    <submittedName>
        <fullName evidence="3">Jacalin-related lectin</fullName>
    </submittedName>
</protein>
<dbReference type="PDBsum" id="5YRH"/>
<feature type="chain" id="PRO_5016396247" evidence="1">
    <location>
        <begin position="20"/>
        <end position="161"/>
    </location>
</feature>
<dbReference type="PDB" id="5YRH">
    <property type="method" value="X-ray"/>
    <property type="resolution" value="1.20 A"/>
    <property type="chains" value="B=20-161"/>
</dbReference>
<feature type="domain" description="Jacalin-type lectin" evidence="2">
    <location>
        <begin position="20"/>
        <end position="161"/>
    </location>
</feature>
<proteinExistence type="evidence at protein level"/>
<dbReference type="PDBsum" id="5YRK"/>
<dbReference type="Pfam" id="PF01419">
    <property type="entry name" value="Jacalin"/>
    <property type="match status" value="1"/>
</dbReference>